<keyword evidence="3" id="KW-1185">Reference proteome</keyword>
<organism evidence="2 3">
    <name type="scientific">Amblyomma americanum</name>
    <name type="common">Lone star tick</name>
    <dbReference type="NCBI Taxonomy" id="6943"/>
    <lineage>
        <taxon>Eukaryota</taxon>
        <taxon>Metazoa</taxon>
        <taxon>Ecdysozoa</taxon>
        <taxon>Arthropoda</taxon>
        <taxon>Chelicerata</taxon>
        <taxon>Arachnida</taxon>
        <taxon>Acari</taxon>
        <taxon>Parasitiformes</taxon>
        <taxon>Ixodida</taxon>
        <taxon>Ixodoidea</taxon>
        <taxon>Ixodidae</taxon>
        <taxon>Amblyomminae</taxon>
        <taxon>Amblyomma</taxon>
    </lineage>
</organism>
<feature type="region of interest" description="Disordered" evidence="1">
    <location>
        <begin position="39"/>
        <end position="61"/>
    </location>
</feature>
<evidence type="ECO:0000313" key="2">
    <source>
        <dbReference type="EMBL" id="KAK8769358.1"/>
    </source>
</evidence>
<reference evidence="2 3" key="1">
    <citation type="journal article" date="2023" name="Arcadia Sci">
        <title>De novo assembly of a long-read Amblyomma americanum tick genome.</title>
        <authorList>
            <person name="Chou S."/>
            <person name="Poskanzer K.E."/>
            <person name="Rollins M."/>
            <person name="Thuy-Boun P.S."/>
        </authorList>
    </citation>
    <scope>NUCLEOTIDE SEQUENCE [LARGE SCALE GENOMIC DNA]</scope>
    <source>
        <strain evidence="2">F_SG_1</strain>
        <tissue evidence="2">Salivary glands</tissue>
    </source>
</reference>
<evidence type="ECO:0000313" key="3">
    <source>
        <dbReference type="Proteomes" id="UP001321473"/>
    </source>
</evidence>
<evidence type="ECO:0000256" key="1">
    <source>
        <dbReference type="SAM" id="MobiDB-lite"/>
    </source>
</evidence>
<dbReference type="EMBL" id="JARKHS020022699">
    <property type="protein sequence ID" value="KAK8769358.1"/>
    <property type="molecule type" value="Genomic_DNA"/>
</dbReference>
<feature type="compositionally biased region" description="Basic and acidic residues" evidence="1">
    <location>
        <begin position="48"/>
        <end position="61"/>
    </location>
</feature>
<sequence length="75" mass="8843">MHFYLQFIDLCGNVLDSEEALQNKVRQRRVRFRRIVDSGESEQEEREVEPKKQKNANKDNLLKALARKKKVAATK</sequence>
<protein>
    <submittedName>
        <fullName evidence="2">Uncharacterized protein</fullName>
    </submittedName>
</protein>
<gene>
    <name evidence="2" type="ORF">V5799_014177</name>
</gene>
<name>A0AAQ4E3T2_AMBAM</name>
<dbReference type="Proteomes" id="UP001321473">
    <property type="component" value="Unassembled WGS sequence"/>
</dbReference>
<comment type="caution">
    <text evidence="2">The sequence shown here is derived from an EMBL/GenBank/DDBJ whole genome shotgun (WGS) entry which is preliminary data.</text>
</comment>
<proteinExistence type="predicted"/>
<accession>A0AAQ4E3T2</accession>
<dbReference type="AlphaFoldDB" id="A0AAQ4E3T2"/>